<evidence type="ECO:0000313" key="2">
    <source>
        <dbReference type="Proteomes" id="UP000249396"/>
    </source>
</evidence>
<protein>
    <submittedName>
        <fullName evidence="1">Uncharacterized protein</fullName>
    </submittedName>
</protein>
<sequence length="218" mass="25206">MFEVFPRGNHFGESFLIDLKEAEADIKMLGVPQESFLHTLSRKIRLHQRIFEHPRERAYLPVGQYIGIFSWHNPADPIRCHKILKIRPEVEQEACDAWASLAISYNEDAITKYRRLEQPAAPHNRGILERALKNYQQSYEWFCEDGKRCPNIILASYSPEQYKLTKSVMSANLKMAEMKLHAEDFGSMVFHLESALSALHDLLDAFTEVLTATQQKAQ</sequence>
<proteinExistence type="predicted"/>
<comment type="caution">
    <text evidence="1">The sequence shown here is derived from an EMBL/GenBank/DDBJ whole genome shotgun (WGS) entry which is preliminary data.</text>
</comment>
<reference evidence="1 2" key="1">
    <citation type="journal article" date="2018" name="Aquat. Microb. Ecol.">
        <title>Gammaproteobacterial methanotrophs dominate.</title>
        <authorList>
            <person name="Rissanen A.J."/>
            <person name="Saarenheimo J."/>
            <person name="Tiirola M."/>
            <person name="Peura S."/>
            <person name="Aalto S.L."/>
            <person name="Karvinen A."/>
            <person name="Nykanen H."/>
        </authorList>
    </citation>
    <scope>NUCLEOTIDE SEQUENCE [LARGE SCALE GENOMIC DNA]</scope>
    <source>
        <strain evidence="1">AMbin10</strain>
    </source>
</reference>
<dbReference type="EMBL" id="QJPH01000115">
    <property type="protein sequence ID" value="PZN85616.1"/>
    <property type="molecule type" value="Genomic_DNA"/>
</dbReference>
<accession>A0A2W4RTK2</accession>
<organism evidence="1 2">
    <name type="scientific">Candidatus Methylumidiphilus alinenensis</name>
    <dbReference type="NCBI Taxonomy" id="2202197"/>
    <lineage>
        <taxon>Bacteria</taxon>
        <taxon>Pseudomonadati</taxon>
        <taxon>Pseudomonadota</taxon>
        <taxon>Gammaproteobacteria</taxon>
        <taxon>Methylococcales</taxon>
        <taxon>Candidatus Methylumidiphilus</taxon>
    </lineage>
</organism>
<dbReference type="AlphaFoldDB" id="A0A2W4RTK2"/>
<gene>
    <name evidence="1" type="ORF">DM484_01415</name>
</gene>
<evidence type="ECO:0000313" key="1">
    <source>
        <dbReference type="EMBL" id="PZN85616.1"/>
    </source>
</evidence>
<dbReference type="Proteomes" id="UP000249396">
    <property type="component" value="Unassembled WGS sequence"/>
</dbReference>
<name>A0A2W4RTK2_9GAMM</name>